<feature type="domain" description="RRM" evidence="3">
    <location>
        <begin position="241"/>
        <end position="318"/>
    </location>
</feature>
<evidence type="ECO:0000259" key="3">
    <source>
        <dbReference type="PROSITE" id="PS50102"/>
    </source>
</evidence>
<proteinExistence type="predicted"/>
<dbReference type="InterPro" id="IPR000504">
    <property type="entry name" value="RRM_dom"/>
</dbReference>
<dbReference type="Gene3D" id="3.30.70.330">
    <property type="match status" value="1"/>
</dbReference>
<sequence length="427" mass="48637">MSEIQVFSEELEMAEITANFQKMSIGDLKEVLVKDGKQVLKDIFSDRRLDKNTEKKIKDHRKRNAISSKNIFKLTYGNMKIRQMKDEKRKAVRQINNKIDVLKKSLSKDNVTKITTIYKIKNVKNEKIEADGKSVSKDNVKFNKNKGLENLKNLLLKNDNHLIIKTVSTEHVVKHTKNILIKNEKIEADSVSKDNVKINNNKGLEKLKKLLLKDDKHLIKKTVSTEHIDENSEKKIEADIRSVFVGNVDYGATAHLLEKIFSRCGKINRVSIPINTCNGKPKGFAYIEFNLPLSVEKAIKMNGFMLRGRPIQVKYKRTNKPGLSTTNRPSFEQVHHRSRKTHEECGKTTPKVFNAGAKIVHISKHVVILQENNETVGVVFQSVLVTGTEHKDFTLNGVHLDVILYRVVRDIPRSLHQGSQAPGLEAL</sequence>
<accession>A0ABM1M2W6</accession>
<dbReference type="SUPFAM" id="SSF54928">
    <property type="entry name" value="RNA-binding domain, RBD"/>
    <property type="match status" value="1"/>
</dbReference>
<name>A0ABM1M2W6_NICVS</name>
<evidence type="ECO:0000313" key="4">
    <source>
        <dbReference type="Proteomes" id="UP000695000"/>
    </source>
</evidence>
<dbReference type="InterPro" id="IPR035979">
    <property type="entry name" value="RBD_domain_sf"/>
</dbReference>
<dbReference type="PANTHER" id="PTHR23236">
    <property type="entry name" value="EUKARYOTIC TRANSLATION INITIATION FACTOR 4B/4H"/>
    <property type="match status" value="1"/>
</dbReference>
<evidence type="ECO:0000256" key="1">
    <source>
        <dbReference type="ARBA" id="ARBA00022884"/>
    </source>
</evidence>
<dbReference type="PROSITE" id="PS50102">
    <property type="entry name" value="RRM"/>
    <property type="match status" value="1"/>
</dbReference>
<dbReference type="RefSeq" id="XP_017768916.1">
    <property type="nucleotide sequence ID" value="XM_017913427.1"/>
</dbReference>
<dbReference type="InterPro" id="IPR012677">
    <property type="entry name" value="Nucleotide-bd_a/b_plait_sf"/>
</dbReference>
<evidence type="ECO:0000256" key="2">
    <source>
        <dbReference type="PROSITE-ProRule" id="PRU00176"/>
    </source>
</evidence>
<organism evidence="4 5">
    <name type="scientific">Nicrophorus vespilloides</name>
    <name type="common">Boreal carrion beetle</name>
    <dbReference type="NCBI Taxonomy" id="110193"/>
    <lineage>
        <taxon>Eukaryota</taxon>
        <taxon>Metazoa</taxon>
        <taxon>Ecdysozoa</taxon>
        <taxon>Arthropoda</taxon>
        <taxon>Hexapoda</taxon>
        <taxon>Insecta</taxon>
        <taxon>Pterygota</taxon>
        <taxon>Neoptera</taxon>
        <taxon>Endopterygota</taxon>
        <taxon>Coleoptera</taxon>
        <taxon>Polyphaga</taxon>
        <taxon>Staphyliniformia</taxon>
        <taxon>Silphidae</taxon>
        <taxon>Nicrophorinae</taxon>
        <taxon>Nicrophorus</taxon>
    </lineage>
</organism>
<gene>
    <name evidence="5" type="primary">LOC108557051</name>
</gene>
<dbReference type="SMART" id="SM00360">
    <property type="entry name" value="RRM"/>
    <property type="match status" value="1"/>
</dbReference>
<keyword evidence="1 2" id="KW-0694">RNA-binding</keyword>
<dbReference type="Proteomes" id="UP000695000">
    <property type="component" value="Unplaced"/>
</dbReference>
<dbReference type="GeneID" id="108557051"/>
<protein>
    <submittedName>
        <fullName evidence="5">Nucleolin-like</fullName>
    </submittedName>
</protein>
<reference evidence="5" key="1">
    <citation type="submission" date="2025-08" db="UniProtKB">
        <authorList>
            <consortium name="RefSeq"/>
        </authorList>
    </citation>
    <scope>IDENTIFICATION</scope>
    <source>
        <tissue evidence="5">Whole Larva</tissue>
    </source>
</reference>
<dbReference type="PANTHER" id="PTHR23236:SF12">
    <property type="entry name" value="EUKARYOTIC INITIATION FACTOR 4B-RELATED"/>
    <property type="match status" value="1"/>
</dbReference>
<keyword evidence="4" id="KW-1185">Reference proteome</keyword>
<evidence type="ECO:0000313" key="5">
    <source>
        <dbReference type="RefSeq" id="XP_017768916.1"/>
    </source>
</evidence>
<dbReference type="Pfam" id="PF00076">
    <property type="entry name" value="RRM_1"/>
    <property type="match status" value="1"/>
</dbReference>